<keyword evidence="6" id="KW-1185">Reference proteome</keyword>
<feature type="transmembrane region" description="Helical" evidence="4">
    <location>
        <begin position="88"/>
        <end position="109"/>
    </location>
</feature>
<accession>A0AAP0IWR9</accession>
<evidence type="ECO:0000256" key="3">
    <source>
        <dbReference type="ARBA" id="ARBA00023136"/>
    </source>
</evidence>
<evidence type="ECO:0008006" key="7">
    <source>
        <dbReference type="Google" id="ProtNLM"/>
    </source>
</evidence>
<organism evidence="5 6">
    <name type="scientific">Stephania japonica</name>
    <dbReference type="NCBI Taxonomy" id="461633"/>
    <lineage>
        <taxon>Eukaryota</taxon>
        <taxon>Viridiplantae</taxon>
        <taxon>Streptophyta</taxon>
        <taxon>Embryophyta</taxon>
        <taxon>Tracheophyta</taxon>
        <taxon>Spermatophyta</taxon>
        <taxon>Magnoliopsida</taxon>
        <taxon>Ranunculales</taxon>
        <taxon>Menispermaceae</taxon>
        <taxon>Menispermoideae</taxon>
        <taxon>Cissampelideae</taxon>
        <taxon>Stephania</taxon>
    </lineage>
</organism>
<dbReference type="EMBL" id="JBBNAE010000005">
    <property type="protein sequence ID" value="KAK9123163.1"/>
    <property type="molecule type" value="Genomic_DNA"/>
</dbReference>
<gene>
    <name evidence="5" type="ORF">Sjap_012765</name>
</gene>
<dbReference type="PANTHER" id="PTHR31218">
    <property type="entry name" value="WAT1-RELATED PROTEIN"/>
    <property type="match status" value="1"/>
</dbReference>
<reference evidence="5 6" key="1">
    <citation type="submission" date="2024-01" db="EMBL/GenBank/DDBJ databases">
        <title>Genome assemblies of Stephania.</title>
        <authorList>
            <person name="Yang L."/>
        </authorList>
    </citation>
    <scope>NUCLEOTIDE SEQUENCE [LARGE SCALE GENOMIC DNA]</scope>
    <source>
        <strain evidence="5">QJT</strain>
        <tissue evidence="5">Leaf</tissue>
    </source>
</reference>
<proteinExistence type="predicted"/>
<dbReference type="GO" id="GO:0022857">
    <property type="term" value="F:transmembrane transporter activity"/>
    <property type="evidence" value="ECO:0007669"/>
    <property type="project" value="InterPro"/>
</dbReference>
<keyword evidence="1 4" id="KW-0812">Transmembrane</keyword>
<evidence type="ECO:0000313" key="6">
    <source>
        <dbReference type="Proteomes" id="UP001417504"/>
    </source>
</evidence>
<protein>
    <recommendedName>
        <fullName evidence="7">WAT1-related protein</fullName>
    </recommendedName>
</protein>
<evidence type="ECO:0000313" key="5">
    <source>
        <dbReference type="EMBL" id="KAK9123163.1"/>
    </source>
</evidence>
<name>A0AAP0IWR9_9MAGN</name>
<dbReference type="Proteomes" id="UP001417504">
    <property type="component" value="Unassembled WGS sequence"/>
</dbReference>
<dbReference type="InterPro" id="IPR030184">
    <property type="entry name" value="WAT1-related"/>
</dbReference>
<feature type="transmembrane region" description="Helical" evidence="4">
    <location>
        <begin position="47"/>
        <end position="68"/>
    </location>
</feature>
<evidence type="ECO:0000256" key="2">
    <source>
        <dbReference type="ARBA" id="ARBA00022989"/>
    </source>
</evidence>
<dbReference type="AlphaFoldDB" id="A0AAP0IWR9"/>
<evidence type="ECO:0000256" key="4">
    <source>
        <dbReference type="SAM" id="Phobius"/>
    </source>
</evidence>
<evidence type="ECO:0000256" key="1">
    <source>
        <dbReference type="ARBA" id="ARBA00022692"/>
    </source>
</evidence>
<sequence>MELTTATFTSAMCNMLPALTFFLAYILRESEHKKGPKPSQAKILGTLVSIGGAMIMTLIKGPILKLFWTKGSSRGNESGTSEVKHDLNFIKGAIIIVVALCSWASFIILQLSEYGLEAKTMAFFNGSQGPSRDFLPCFRSAPTPLGNLLTGLVVVCVGQLSADPGTSKGKEAIERRSWYDQEQGKRGTRRLSLRLLLLTAHVLTI</sequence>
<dbReference type="GO" id="GO:0016020">
    <property type="term" value="C:membrane"/>
    <property type="evidence" value="ECO:0007669"/>
    <property type="project" value="InterPro"/>
</dbReference>
<comment type="caution">
    <text evidence="5">The sequence shown here is derived from an EMBL/GenBank/DDBJ whole genome shotgun (WGS) entry which is preliminary data.</text>
</comment>
<feature type="transmembrane region" description="Helical" evidence="4">
    <location>
        <begin position="6"/>
        <end position="27"/>
    </location>
</feature>
<keyword evidence="3 4" id="KW-0472">Membrane</keyword>
<keyword evidence="2 4" id="KW-1133">Transmembrane helix</keyword>